<evidence type="ECO:0000313" key="2">
    <source>
        <dbReference type="Proteomes" id="UP000244005"/>
    </source>
</evidence>
<dbReference type="EMBL" id="KZ772748">
    <property type="protein sequence ID" value="PTQ34870.1"/>
    <property type="molecule type" value="Genomic_DNA"/>
</dbReference>
<dbReference type="Gramene" id="Mp7g06940.1">
    <property type="protein sequence ID" value="Mp7g06940.1.cds"/>
    <property type="gene ID" value="Mp7g06940"/>
</dbReference>
<dbReference type="AlphaFoldDB" id="A0A2R6WLY9"/>
<sequence length="49" mass="5213">MGASDSHSDSHSTHKNVWLGGHLADQEGGCCSSSDELIKNQTCSPNVKR</sequence>
<protein>
    <submittedName>
        <fullName evidence="1">Uncharacterized protein</fullName>
    </submittedName>
</protein>
<reference evidence="2" key="1">
    <citation type="journal article" date="2017" name="Cell">
        <title>Insights into land plant evolution garnered from the Marchantia polymorpha genome.</title>
        <authorList>
            <person name="Bowman J.L."/>
            <person name="Kohchi T."/>
            <person name="Yamato K.T."/>
            <person name="Jenkins J."/>
            <person name="Shu S."/>
            <person name="Ishizaki K."/>
            <person name="Yamaoka S."/>
            <person name="Nishihama R."/>
            <person name="Nakamura Y."/>
            <person name="Berger F."/>
            <person name="Adam C."/>
            <person name="Aki S.S."/>
            <person name="Althoff F."/>
            <person name="Araki T."/>
            <person name="Arteaga-Vazquez M.A."/>
            <person name="Balasubrmanian S."/>
            <person name="Barry K."/>
            <person name="Bauer D."/>
            <person name="Boehm C.R."/>
            <person name="Briginshaw L."/>
            <person name="Caballero-Perez J."/>
            <person name="Catarino B."/>
            <person name="Chen F."/>
            <person name="Chiyoda S."/>
            <person name="Chovatia M."/>
            <person name="Davies K.M."/>
            <person name="Delmans M."/>
            <person name="Demura T."/>
            <person name="Dierschke T."/>
            <person name="Dolan L."/>
            <person name="Dorantes-Acosta A.E."/>
            <person name="Eklund D.M."/>
            <person name="Florent S.N."/>
            <person name="Flores-Sandoval E."/>
            <person name="Fujiyama A."/>
            <person name="Fukuzawa H."/>
            <person name="Galik B."/>
            <person name="Grimanelli D."/>
            <person name="Grimwood J."/>
            <person name="Grossniklaus U."/>
            <person name="Hamada T."/>
            <person name="Haseloff J."/>
            <person name="Hetherington A.J."/>
            <person name="Higo A."/>
            <person name="Hirakawa Y."/>
            <person name="Hundley H.N."/>
            <person name="Ikeda Y."/>
            <person name="Inoue K."/>
            <person name="Inoue S.I."/>
            <person name="Ishida S."/>
            <person name="Jia Q."/>
            <person name="Kakita M."/>
            <person name="Kanazawa T."/>
            <person name="Kawai Y."/>
            <person name="Kawashima T."/>
            <person name="Kennedy M."/>
            <person name="Kinose K."/>
            <person name="Kinoshita T."/>
            <person name="Kohara Y."/>
            <person name="Koide E."/>
            <person name="Komatsu K."/>
            <person name="Kopischke S."/>
            <person name="Kubo M."/>
            <person name="Kyozuka J."/>
            <person name="Lagercrantz U."/>
            <person name="Lin S.S."/>
            <person name="Lindquist E."/>
            <person name="Lipzen A.M."/>
            <person name="Lu C.W."/>
            <person name="De Luna E."/>
            <person name="Martienssen R.A."/>
            <person name="Minamino N."/>
            <person name="Mizutani M."/>
            <person name="Mizutani M."/>
            <person name="Mochizuki N."/>
            <person name="Monte I."/>
            <person name="Mosher R."/>
            <person name="Nagasaki H."/>
            <person name="Nakagami H."/>
            <person name="Naramoto S."/>
            <person name="Nishitani K."/>
            <person name="Ohtani M."/>
            <person name="Okamoto T."/>
            <person name="Okumura M."/>
            <person name="Phillips J."/>
            <person name="Pollak B."/>
            <person name="Reinders A."/>
            <person name="Rovekamp M."/>
            <person name="Sano R."/>
            <person name="Sawa S."/>
            <person name="Schmid M.W."/>
            <person name="Shirakawa M."/>
            <person name="Solano R."/>
            <person name="Spunde A."/>
            <person name="Suetsugu N."/>
            <person name="Sugano S."/>
            <person name="Sugiyama A."/>
            <person name="Sun R."/>
            <person name="Suzuki Y."/>
            <person name="Takenaka M."/>
            <person name="Takezawa D."/>
            <person name="Tomogane H."/>
            <person name="Tsuzuki M."/>
            <person name="Ueda T."/>
            <person name="Umeda M."/>
            <person name="Ward J.M."/>
            <person name="Watanabe Y."/>
            <person name="Yazaki K."/>
            <person name="Yokoyama R."/>
            <person name="Yoshitake Y."/>
            <person name="Yotsui I."/>
            <person name="Zachgo S."/>
            <person name="Schmutz J."/>
        </authorList>
    </citation>
    <scope>NUCLEOTIDE SEQUENCE [LARGE SCALE GENOMIC DNA]</scope>
    <source>
        <strain evidence="2">Tak-1</strain>
    </source>
</reference>
<gene>
    <name evidence="1" type="ORF">MARPO_0076s0100</name>
</gene>
<evidence type="ECO:0000313" key="1">
    <source>
        <dbReference type="EMBL" id="PTQ34870.1"/>
    </source>
</evidence>
<name>A0A2R6WLY9_MARPO</name>
<proteinExistence type="predicted"/>
<accession>A0A2R6WLY9</accession>
<organism evidence="1 2">
    <name type="scientific">Marchantia polymorpha</name>
    <name type="common">Common liverwort</name>
    <name type="synonym">Marchantia aquatica</name>
    <dbReference type="NCBI Taxonomy" id="3197"/>
    <lineage>
        <taxon>Eukaryota</taxon>
        <taxon>Viridiplantae</taxon>
        <taxon>Streptophyta</taxon>
        <taxon>Embryophyta</taxon>
        <taxon>Marchantiophyta</taxon>
        <taxon>Marchantiopsida</taxon>
        <taxon>Marchantiidae</taxon>
        <taxon>Marchantiales</taxon>
        <taxon>Marchantiaceae</taxon>
        <taxon>Marchantia</taxon>
    </lineage>
</organism>
<dbReference type="Proteomes" id="UP000244005">
    <property type="component" value="Unassembled WGS sequence"/>
</dbReference>
<keyword evidence="2" id="KW-1185">Reference proteome</keyword>